<evidence type="ECO:0000259" key="1">
    <source>
        <dbReference type="Pfam" id="PF00248"/>
    </source>
</evidence>
<reference evidence="2" key="2">
    <citation type="submission" date="2020-09" db="EMBL/GenBank/DDBJ databases">
        <authorList>
            <person name="Sun Q."/>
            <person name="Sedlacek I."/>
        </authorList>
    </citation>
    <scope>NUCLEOTIDE SEQUENCE</scope>
    <source>
        <strain evidence="2">CCM 7905</strain>
    </source>
</reference>
<proteinExistence type="predicted"/>
<dbReference type="SUPFAM" id="SSF51430">
    <property type="entry name" value="NAD(P)-linked oxidoreductase"/>
    <property type="match status" value="1"/>
</dbReference>
<sequence length="327" mass="35348">MKYATIELAGKLVSTLGFGAMGFSHWFGTPDEAQGITALHHALDSGVTFVDTARAYGPSEALVGKALRAWSGAPPIVATKVDSLGPRRRWGTPVDVETVFPRGHIRASAERSLKELGVDHLDLLQLHLWWPTWGTEGHWLDELVELKDAGLVGGIGVSLPDHRSDVALGLVTTGAIDSVQTIVNIFDPTALDALVPLCRQHGVAVLARCVLDEGGLTGAITATTHFPAGHYLDGYFDATIPREVYLDKVDRLRSFVPQHAPSLAALALKFVTQAEGITTALTSMHIPEHARANIAAVDGPDLPADVVELLRTRHRFIKNFNHATHWE</sequence>
<organism evidence="2 3">
    <name type="scientific">Rhodococcoides trifolii</name>
    <dbReference type="NCBI Taxonomy" id="908250"/>
    <lineage>
        <taxon>Bacteria</taxon>
        <taxon>Bacillati</taxon>
        <taxon>Actinomycetota</taxon>
        <taxon>Actinomycetes</taxon>
        <taxon>Mycobacteriales</taxon>
        <taxon>Nocardiaceae</taxon>
        <taxon>Rhodococcoides</taxon>
    </lineage>
</organism>
<dbReference type="PANTHER" id="PTHR43312:SF1">
    <property type="entry name" value="NADP-DEPENDENT OXIDOREDUCTASE DOMAIN-CONTAINING PROTEIN"/>
    <property type="match status" value="1"/>
</dbReference>
<gene>
    <name evidence="2" type="ORF">GCM10007304_45320</name>
</gene>
<dbReference type="Proteomes" id="UP000654257">
    <property type="component" value="Unassembled WGS sequence"/>
</dbReference>
<evidence type="ECO:0000313" key="2">
    <source>
        <dbReference type="EMBL" id="GGG26435.1"/>
    </source>
</evidence>
<feature type="domain" description="NADP-dependent oxidoreductase" evidence="1">
    <location>
        <begin position="16"/>
        <end position="309"/>
    </location>
</feature>
<evidence type="ECO:0000313" key="3">
    <source>
        <dbReference type="Proteomes" id="UP000654257"/>
    </source>
</evidence>
<accession>A0A917G7V5</accession>
<name>A0A917G7V5_9NOCA</name>
<dbReference type="RefSeq" id="WP_188547280.1">
    <property type="nucleotide sequence ID" value="NZ_BMCU01000006.1"/>
</dbReference>
<dbReference type="Pfam" id="PF00248">
    <property type="entry name" value="Aldo_ket_red"/>
    <property type="match status" value="1"/>
</dbReference>
<dbReference type="AlphaFoldDB" id="A0A917G7V5"/>
<dbReference type="Gene3D" id="3.20.20.100">
    <property type="entry name" value="NADP-dependent oxidoreductase domain"/>
    <property type="match status" value="1"/>
</dbReference>
<dbReference type="InterPro" id="IPR053135">
    <property type="entry name" value="AKR2_Oxidoreductase"/>
</dbReference>
<keyword evidence="3" id="KW-1185">Reference proteome</keyword>
<protein>
    <submittedName>
        <fullName evidence="2">Oxidoreductase</fullName>
    </submittedName>
</protein>
<dbReference type="PANTHER" id="PTHR43312">
    <property type="entry name" value="D-THREO-ALDOSE 1-DEHYDROGENASE"/>
    <property type="match status" value="1"/>
</dbReference>
<comment type="caution">
    <text evidence="2">The sequence shown here is derived from an EMBL/GenBank/DDBJ whole genome shotgun (WGS) entry which is preliminary data.</text>
</comment>
<dbReference type="InterPro" id="IPR036812">
    <property type="entry name" value="NAD(P)_OxRdtase_dom_sf"/>
</dbReference>
<reference evidence="2" key="1">
    <citation type="journal article" date="2014" name="Int. J. Syst. Evol. Microbiol.">
        <title>Complete genome sequence of Corynebacterium casei LMG S-19264T (=DSM 44701T), isolated from a smear-ripened cheese.</title>
        <authorList>
            <consortium name="US DOE Joint Genome Institute (JGI-PGF)"/>
            <person name="Walter F."/>
            <person name="Albersmeier A."/>
            <person name="Kalinowski J."/>
            <person name="Ruckert C."/>
        </authorList>
    </citation>
    <scope>NUCLEOTIDE SEQUENCE</scope>
    <source>
        <strain evidence="2">CCM 7905</strain>
    </source>
</reference>
<dbReference type="InterPro" id="IPR023210">
    <property type="entry name" value="NADP_OxRdtase_dom"/>
</dbReference>
<dbReference type="EMBL" id="BMCU01000006">
    <property type="protein sequence ID" value="GGG26435.1"/>
    <property type="molecule type" value="Genomic_DNA"/>
</dbReference>